<dbReference type="RefSeq" id="WP_209645549.1">
    <property type="nucleotide sequence ID" value="NZ_JAGINW010000001.1"/>
</dbReference>
<comment type="caution">
    <text evidence="1">The sequence shown here is derived from an EMBL/GenBank/DDBJ whole genome shotgun (WGS) entry which is preliminary data.</text>
</comment>
<protein>
    <submittedName>
        <fullName evidence="1">Uncharacterized protein</fullName>
    </submittedName>
</protein>
<keyword evidence="2" id="KW-1185">Reference proteome</keyword>
<evidence type="ECO:0000313" key="1">
    <source>
        <dbReference type="EMBL" id="MBP2328582.1"/>
    </source>
</evidence>
<dbReference type="EMBL" id="JAGINW010000001">
    <property type="protein sequence ID" value="MBP2328582.1"/>
    <property type="molecule type" value="Genomic_DNA"/>
</dbReference>
<reference evidence="1 2" key="1">
    <citation type="submission" date="2021-03" db="EMBL/GenBank/DDBJ databases">
        <title>Sequencing the genomes of 1000 actinobacteria strains.</title>
        <authorList>
            <person name="Klenk H.-P."/>
        </authorList>
    </citation>
    <scope>NUCLEOTIDE SEQUENCE [LARGE SCALE GENOMIC DNA]</scope>
    <source>
        <strain evidence="1 2">DSM 46670</strain>
    </source>
</reference>
<dbReference type="Proteomes" id="UP001519332">
    <property type="component" value="Unassembled WGS sequence"/>
</dbReference>
<proteinExistence type="predicted"/>
<evidence type="ECO:0000313" key="2">
    <source>
        <dbReference type="Proteomes" id="UP001519332"/>
    </source>
</evidence>
<accession>A0ABS4TVZ9</accession>
<sequence length="190" mass="20394">MDNMAASASRRLGVADVLLGAGACALAAAHRSLRPVFAVAVVVERVSRGPLRDRLASALAARGTDLRRRVAHVVEATFPVMVRPLVEAVLDAVDLTTLVQEHVDVDELARGLDVDAVVARVDLDAIIVRLDLAGLVRQVLDEVDLPQIVRESAGPLASETLRGVRAECARADDAVDRLVDRVLRRRPVPL</sequence>
<name>A0ABS4TVZ9_9PSEU</name>
<organism evidence="1 2">
    <name type="scientific">Kibdelosporangium banguiense</name>
    <dbReference type="NCBI Taxonomy" id="1365924"/>
    <lineage>
        <taxon>Bacteria</taxon>
        <taxon>Bacillati</taxon>
        <taxon>Actinomycetota</taxon>
        <taxon>Actinomycetes</taxon>
        <taxon>Pseudonocardiales</taxon>
        <taxon>Pseudonocardiaceae</taxon>
        <taxon>Kibdelosporangium</taxon>
    </lineage>
</organism>
<gene>
    <name evidence="1" type="ORF">JOF56_008967</name>
</gene>